<gene>
    <name evidence="1" type="ORF">M153_3200006198</name>
</gene>
<protein>
    <submittedName>
        <fullName evidence="1">Uncharacterized protein</fullName>
    </submittedName>
</protein>
<dbReference type="AlphaFoldDB" id="A0A0R0M295"/>
<dbReference type="Proteomes" id="UP000051530">
    <property type="component" value="Unassembled WGS sequence"/>
</dbReference>
<evidence type="ECO:0000313" key="1">
    <source>
        <dbReference type="EMBL" id="KRH94245.1"/>
    </source>
</evidence>
<name>A0A0R0M295_9MICR</name>
<keyword evidence="2" id="KW-1185">Reference proteome</keyword>
<dbReference type="VEuPathDB" id="MicrosporidiaDB:M153_3200006198"/>
<accession>A0A0R0M295</accession>
<proteinExistence type="predicted"/>
<sequence>MILTRPGFLVSAKRIIDLAKSKAEQTTDSIYLRKSMLKDYNTAMNKLNTELSNGNAFRFEATVNPYSFGPILNKIDHSMRNSNIIMFDGRRIKENLSRWCQQILSLVDFTNTPDCVHRIKELLSTKIVFKERILSGTMNLHKIGCAEIVSFLRRHVNNTGVPVFEHDEIIPVVIENIDDVNLHIILQSVVRNSRRMSAHRRSLTNIFLMAVFYHDLSVLSEFIFDKLWQGNCWKTMIRHLPDKKI</sequence>
<comment type="caution">
    <text evidence="1">The sequence shown here is derived from an EMBL/GenBank/DDBJ whole genome shotgun (WGS) entry which is preliminary data.</text>
</comment>
<organism evidence="1 2">
    <name type="scientific">Pseudoloma neurophilia</name>
    <dbReference type="NCBI Taxonomy" id="146866"/>
    <lineage>
        <taxon>Eukaryota</taxon>
        <taxon>Fungi</taxon>
        <taxon>Fungi incertae sedis</taxon>
        <taxon>Microsporidia</taxon>
        <taxon>Pseudoloma</taxon>
    </lineage>
</organism>
<dbReference type="EMBL" id="LGUB01000108">
    <property type="protein sequence ID" value="KRH94245.1"/>
    <property type="molecule type" value="Genomic_DNA"/>
</dbReference>
<evidence type="ECO:0000313" key="2">
    <source>
        <dbReference type="Proteomes" id="UP000051530"/>
    </source>
</evidence>
<reference evidence="1 2" key="1">
    <citation type="submission" date="2015-07" db="EMBL/GenBank/DDBJ databases">
        <title>The genome of Pseudoloma neurophilia, a relevant intracellular parasite of the zebrafish.</title>
        <authorList>
            <person name="Ndikumana S."/>
            <person name="Pelin A."/>
            <person name="Sanders J."/>
            <person name="Corradi N."/>
        </authorList>
    </citation>
    <scope>NUCLEOTIDE SEQUENCE [LARGE SCALE GENOMIC DNA]</scope>
    <source>
        <strain evidence="1 2">MK1</strain>
    </source>
</reference>